<feature type="compositionally biased region" description="Basic and acidic residues" evidence="2">
    <location>
        <begin position="260"/>
        <end position="276"/>
    </location>
</feature>
<evidence type="ECO:0000313" key="4">
    <source>
        <dbReference type="Proteomes" id="UP000308549"/>
    </source>
</evidence>
<dbReference type="OrthoDB" id="247013at2759"/>
<name>A0A4U0UBW5_9PEZI</name>
<evidence type="ECO:0000256" key="1">
    <source>
        <dbReference type="ARBA" id="ARBA00009885"/>
    </source>
</evidence>
<dbReference type="GO" id="GO:0005634">
    <property type="term" value="C:nucleus"/>
    <property type="evidence" value="ECO:0007669"/>
    <property type="project" value="TreeGrafter"/>
</dbReference>
<dbReference type="PANTHER" id="PTHR12775:SF0">
    <property type="entry name" value="REPLICATION TERMINATION FACTOR 2"/>
    <property type="match status" value="1"/>
</dbReference>
<comment type="caution">
    <text evidence="3">The sequence shown here is derived from an EMBL/GenBank/DDBJ whole genome shotgun (WGS) entry which is preliminary data.</text>
</comment>
<feature type="compositionally biased region" description="Low complexity" evidence="2">
    <location>
        <begin position="245"/>
        <end position="258"/>
    </location>
</feature>
<accession>A0A4U0UBW5</accession>
<comment type="similarity">
    <text evidence="1">Belongs to the rtf2 family.</text>
</comment>
<dbReference type="Pfam" id="PF04641">
    <property type="entry name" value="Rtf2"/>
    <property type="match status" value="1"/>
</dbReference>
<feature type="region of interest" description="Disordered" evidence="2">
    <location>
        <begin position="1"/>
        <end position="52"/>
    </location>
</feature>
<dbReference type="InterPro" id="IPR006735">
    <property type="entry name" value="Rtf2"/>
</dbReference>
<keyword evidence="4" id="KW-1185">Reference proteome</keyword>
<dbReference type="CDD" id="cd16653">
    <property type="entry name" value="RING-like_Rtf2"/>
    <property type="match status" value="1"/>
</dbReference>
<protein>
    <submittedName>
        <fullName evidence="3">Uncharacterized protein</fullName>
    </submittedName>
</protein>
<dbReference type="AlphaFoldDB" id="A0A4U0UBW5"/>
<sequence length="309" mass="33508">MGNDGGSIPTRRELVKEAARNPTIAEVKESQNEQQAYQWSTDPISRKPLAQPVMSDANGKLYNKDTILEYLVEGARKEEAERITRGAVKSLKDVVEVKFDVDEEGTAKTDHQVWKCPVTGDKLGPGSKAAYIVPCGHAFSGSALKEVLGEKCLTCDIEYASNDVIPILPVTETDVARLALRLKTLQEKGLSHSLKKASGGGKKRKKRDEGTAASEDAKVDAPSLSREAAPKPSTTANGKNDVDVTTSINNSSTASIAAKVMEEQERAKKRKLDSENVRSLFSTRDQTRPSGKSADFMTRGYSLPSAAKR</sequence>
<dbReference type="EMBL" id="NAJL01000006">
    <property type="protein sequence ID" value="TKA31976.1"/>
    <property type="molecule type" value="Genomic_DNA"/>
</dbReference>
<dbReference type="PANTHER" id="PTHR12775">
    <property type="entry name" value="PROTEIN C20ORF43 HOMOLOG"/>
    <property type="match status" value="1"/>
</dbReference>
<evidence type="ECO:0000313" key="3">
    <source>
        <dbReference type="EMBL" id="TKA31976.1"/>
    </source>
</evidence>
<reference evidence="3 4" key="1">
    <citation type="submission" date="2017-03" db="EMBL/GenBank/DDBJ databases">
        <title>Genomes of endolithic fungi from Antarctica.</title>
        <authorList>
            <person name="Coleine C."/>
            <person name="Masonjones S."/>
            <person name="Stajich J.E."/>
        </authorList>
    </citation>
    <scope>NUCLEOTIDE SEQUENCE [LARGE SCALE GENOMIC DNA]</scope>
    <source>
        <strain evidence="3 4">CCFEE 6315</strain>
    </source>
</reference>
<dbReference type="GO" id="GO:0006274">
    <property type="term" value="P:DNA replication termination"/>
    <property type="evidence" value="ECO:0007669"/>
    <property type="project" value="TreeGrafter"/>
</dbReference>
<feature type="compositionally biased region" description="Basic and acidic residues" evidence="2">
    <location>
        <begin position="10"/>
        <end position="19"/>
    </location>
</feature>
<dbReference type="Proteomes" id="UP000308549">
    <property type="component" value="Unassembled WGS sequence"/>
</dbReference>
<evidence type="ECO:0000256" key="2">
    <source>
        <dbReference type="SAM" id="MobiDB-lite"/>
    </source>
</evidence>
<gene>
    <name evidence="3" type="ORF">B0A50_01221</name>
</gene>
<feature type="region of interest" description="Disordered" evidence="2">
    <location>
        <begin position="191"/>
        <end position="309"/>
    </location>
</feature>
<feature type="compositionally biased region" description="Basic and acidic residues" evidence="2">
    <location>
        <begin position="207"/>
        <end position="219"/>
    </location>
</feature>
<organism evidence="3 4">
    <name type="scientific">Salinomyces thailandicus</name>
    <dbReference type="NCBI Taxonomy" id="706561"/>
    <lineage>
        <taxon>Eukaryota</taxon>
        <taxon>Fungi</taxon>
        <taxon>Dikarya</taxon>
        <taxon>Ascomycota</taxon>
        <taxon>Pezizomycotina</taxon>
        <taxon>Dothideomycetes</taxon>
        <taxon>Dothideomycetidae</taxon>
        <taxon>Mycosphaerellales</taxon>
        <taxon>Teratosphaeriaceae</taxon>
        <taxon>Salinomyces</taxon>
    </lineage>
</organism>
<dbReference type="InterPro" id="IPR027799">
    <property type="entry name" value="Rtf2_RING-finger"/>
</dbReference>
<feature type="compositionally biased region" description="Polar residues" evidence="2">
    <location>
        <begin position="32"/>
        <end position="43"/>
    </location>
</feature>
<proteinExistence type="inferred from homology"/>
<feature type="compositionally biased region" description="Polar residues" evidence="2">
    <location>
        <begin position="277"/>
        <end position="290"/>
    </location>
</feature>